<name>A0AAU7E238_9VIRU</name>
<evidence type="ECO:0000313" key="3">
    <source>
        <dbReference type="EMBL" id="XBH23722.1"/>
    </source>
</evidence>
<organism evidence="3">
    <name type="scientific">Hipposideros bat herpesvirus</name>
    <dbReference type="NCBI Taxonomy" id="3141919"/>
    <lineage>
        <taxon>Viruses</taxon>
        <taxon>Duplodnaviria</taxon>
        <taxon>Heunggongvirae</taxon>
        <taxon>Peploviricota</taxon>
        <taxon>Herviviricetes</taxon>
        <taxon>Herpesvirales</taxon>
    </lineage>
</organism>
<accession>A0AAU7E238</accession>
<reference evidence="3" key="2">
    <citation type="submission" date="2024-02" db="EMBL/GenBank/DDBJ databases">
        <authorList>
            <person name="Hu B."/>
        </authorList>
    </citation>
    <scope>NUCLEOTIDE SEQUENCE</scope>
    <source>
        <strain evidence="3">2A/Kenya/BAT627/2015</strain>
    </source>
</reference>
<protein>
    <submittedName>
        <fullName evidence="3">Tegument protein UL35</fullName>
    </submittedName>
</protein>
<sequence length="542" mass="62189">MAARRRSSDTDRVSEVPQLVSVAMDDSLNFHASLLRSPDIQYIVSLLDESCFQVVGTANFGVPMPLCELDAILQLQIRHESIRCRELAVRIIRFIILCCHYYNGHAILVHSIRQIQRTFSGANKERLESALARLYRSIDSSQNAYHVVEHIGHLDMPTGAYVKQLRQAYNACERAGITVSAEARSMYPTLCSYNHLYRPPKYTSPACVRLYADGIRHLTMRDNAPLRIMTAERRTRDPVEAVNDLMFALSLTNLILMHQDELSVLKKWLLATLNEMCAQLYVAYLQVPSTSALYVSILNEVTNLIDTDLHEDGNQLCFAAVTEALLRFLRALYSSGVYINVDLFRFSAFSVMISGHNILNEAEEERDLELDPTSPYTDARYMVKNPFGQRNLFRCPDNLVKHLRDDFIESDPVQIMMTDWENNVATFDYYKLDYMKTLMVEGAAKQLKMLPTQMAEYLDRACSAARVVDRPHALEESMFANVRVRILPTPERRRDVRRTRPFRRDSDTRPYRRPTGPRNVDPTDDLSSQLNTMDIVTDYVSD</sequence>
<proteinExistence type="predicted"/>
<dbReference type="EMBL" id="PP711849">
    <property type="protein sequence ID" value="XBH23722.1"/>
    <property type="molecule type" value="Genomic_DNA"/>
</dbReference>
<dbReference type="InterPro" id="IPR006731">
    <property type="entry name" value="Herpes_pp85"/>
</dbReference>
<evidence type="ECO:0000256" key="1">
    <source>
        <dbReference type="ARBA" id="ARBA00004340"/>
    </source>
</evidence>
<dbReference type="Pfam" id="PF04637">
    <property type="entry name" value="Herpes_pp85"/>
    <property type="match status" value="2"/>
</dbReference>
<comment type="subcellular location">
    <subcellularLocation>
        <location evidence="1">Host cell</location>
    </subcellularLocation>
</comment>
<evidence type="ECO:0000256" key="2">
    <source>
        <dbReference type="SAM" id="MobiDB-lite"/>
    </source>
</evidence>
<dbReference type="GO" id="GO:0043657">
    <property type="term" value="C:host cell"/>
    <property type="evidence" value="ECO:0007669"/>
    <property type="project" value="UniProtKB-SubCell"/>
</dbReference>
<feature type="region of interest" description="Disordered" evidence="2">
    <location>
        <begin position="495"/>
        <end position="528"/>
    </location>
</feature>
<reference evidence="3" key="1">
    <citation type="journal article" date="2024" name="Microbiome">
        <title>Substantial viral diversity in bats and rodents from East Africa: insights into evolution, recombination, and cocirculation.</title>
        <authorList>
            <person name="Wang D."/>
            <person name="Yang X."/>
            <person name="Ren Z."/>
            <person name="Hu B."/>
            <person name="Zhao H."/>
            <person name="Yang K."/>
            <person name="Shi P."/>
            <person name="Zhang Z."/>
            <person name="Feng Q."/>
            <person name="Nawenja C.V."/>
            <person name="Obanda V."/>
            <person name="Robert K."/>
            <person name="Nalikka B."/>
            <person name="Waruhiu C.N."/>
            <person name="Ochola G.O."/>
            <person name="Onyuok S.O."/>
            <person name="Ochieng H."/>
            <person name="Li B."/>
            <person name="Zhu Y."/>
            <person name="Si H."/>
            <person name="Yin J."/>
            <person name="Kristiansen K."/>
            <person name="Jin X."/>
            <person name="Xu X."/>
            <person name="Xiao M."/>
            <person name="Agwanda B."/>
            <person name="Ommeh S."/>
            <person name="Li J."/>
            <person name="Shi Z.L."/>
        </authorList>
    </citation>
    <scope>NUCLEOTIDE SEQUENCE</scope>
    <source>
        <strain evidence="3">2A/Kenya/BAT627/2015</strain>
    </source>
</reference>